<evidence type="ECO:0000313" key="1">
    <source>
        <dbReference type="EMBL" id="GAU49848.1"/>
    </source>
</evidence>
<dbReference type="Proteomes" id="UP000242715">
    <property type="component" value="Unassembled WGS sequence"/>
</dbReference>
<sequence>MLKVVFQTEFWHCGNSSNSWSEVCNSENEDTYVCWVAARHFAVVTDKDKLSGGVGMATLSGGFSGGIIVGVSVTLEFFIVHVGARLASNRNGFSHVVESRWSIFGGSGSGRVESHREDSKSIIVDDNFLFGGVSSVGGLRENNNGVG</sequence>
<proteinExistence type="predicted"/>
<reference evidence="2" key="1">
    <citation type="journal article" date="2017" name="Front. Plant Sci.">
        <title>Climate Clever Clovers: New Paradigm to Reduce the Environmental Footprint of Ruminants by Breeding Low Methanogenic Forages Utilizing Haplotype Variation.</title>
        <authorList>
            <person name="Kaur P."/>
            <person name="Appels R."/>
            <person name="Bayer P.E."/>
            <person name="Keeble-Gagnere G."/>
            <person name="Wang J."/>
            <person name="Hirakawa H."/>
            <person name="Shirasawa K."/>
            <person name="Vercoe P."/>
            <person name="Stefanova K."/>
            <person name="Durmic Z."/>
            <person name="Nichols P."/>
            <person name="Revell C."/>
            <person name="Isobe S.N."/>
            <person name="Edwards D."/>
            <person name="Erskine W."/>
        </authorList>
    </citation>
    <scope>NUCLEOTIDE SEQUENCE [LARGE SCALE GENOMIC DNA]</scope>
    <source>
        <strain evidence="2">cv. Daliak</strain>
    </source>
</reference>
<evidence type="ECO:0000313" key="2">
    <source>
        <dbReference type="Proteomes" id="UP000242715"/>
    </source>
</evidence>
<organism evidence="1 2">
    <name type="scientific">Trifolium subterraneum</name>
    <name type="common">Subterranean clover</name>
    <dbReference type="NCBI Taxonomy" id="3900"/>
    <lineage>
        <taxon>Eukaryota</taxon>
        <taxon>Viridiplantae</taxon>
        <taxon>Streptophyta</taxon>
        <taxon>Embryophyta</taxon>
        <taxon>Tracheophyta</taxon>
        <taxon>Spermatophyta</taxon>
        <taxon>Magnoliopsida</taxon>
        <taxon>eudicotyledons</taxon>
        <taxon>Gunneridae</taxon>
        <taxon>Pentapetalae</taxon>
        <taxon>rosids</taxon>
        <taxon>fabids</taxon>
        <taxon>Fabales</taxon>
        <taxon>Fabaceae</taxon>
        <taxon>Papilionoideae</taxon>
        <taxon>50 kb inversion clade</taxon>
        <taxon>NPAAA clade</taxon>
        <taxon>Hologalegina</taxon>
        <taxon>IRL clade</taxon>
        <taxon>Trifolieae</taxon>
        <taxon>Trifolium</taxon>
    </lineage>
</organism>
<dbReference type="AlphaFoldDB" id="A0A2Z6P0A1"/>
<dbReference type="EMBL" id="DF974640">
    <property type="protein sequence ID" value="GAU49848.1"/>
    <property type="molecule type" value="Genomic_DNA"/>
</dbReference>
<name>A0A2Z6P0A1_TRISU</name>
<protein>
    <submittedName>
        <fullName evidence="1">Uncharacterized protein</fullName>
    </submittedName>
</protein>
<accession>A0A2Z6P0A1</accession>
<gene>
    <name evidence="1" type="ORF">TSUD_301530</name>
</gene>
<keyword evidence="2" id="KW-1185">Reference proteome</keyword>